<dbReference type="Pfam" id="PF00026">
    <property type="entry name" value="Asp"/>
    <property type="match status" value="1"/>
</dbReference>
<name>A0A8C6DQY7_MOSMO</name>
<evidence type="ECO:0000313" key="12">
    <source>
        <dbReference type="Proteomes" id="UP000694544"/>
    </source>
</evidence>
<dbReference type="InterPro" id="IPR001969">
    <property type="entry name" value="Aspartic_peptidase_AS"/>
</dbReference>
<comment type="similarity">
    <text evidence="2 8">Belongs to the peptidase A1 family.</text>
</comment>
<dbReference type="GeneTree" id="ENSGT00940000153747"/>
<dbReference type="Proteomes" id="UP000694544">
    <property type="component" value="Unplaced"/>
</dbReference>
<dbReference type="PANTHER" id="PTHR47966">
    <property type="entry name" value="BETA-SITE APP-CLEAVING ENZYME, ISOFORM A-RELATED"/>
    <property type="match status" value="1"/>
</dbReference>
<feature type="domain" description="Peptidase A1" evidence="10">
    <location>
        <begin position="77"/>
        <end position="378"/>
    </location>
</feature>
<feature type="chain" id="PRO_5034579483" description="Peptidase A1 domain-containing protein" evidence="9">
    <location>
        <begin position="23"/>
        <end position="381"/>
    </location>
</feature>
<dbReference type="Pfam" id="PF07966">
    <property type="entry name" value="A1_Propeptide"/>
    <property type="match status" value="1"/>
</dbReference>
<dbReference type="PRINTS" id="PR00792">
    <property type="entry name" value="PEPSIN"/>
</dbReference>
<evidence type="ECO:0000256" key="1">
    <source>
        <dbReference type="ARBA" id="ARBA00004239"/>
    </source>
</evidence>
<evidence type="ECO:0000256" key="6">
    <source>
        <dbReference type="PIRSR" id="PIRSR601461-1"/>
    </source>
</evidence>
<evidence type="ECO:0000259" key="10">
    <source>
        <dbReference type="PROSITE" id="PS51767"/>
    </source>
</evidence>
<feature type="active site" evidence="6">
    <location>
        <position position="95"/>
    </location>
</feature>
<comment type="subcellular location">
    <subcellularLocation>
        <location evidence="1">Secreted</location>
        <location evidence="1">Extracellular space</location>
    </subcellularLocation>
</comment>
<dbReference type="AlphaFoldDB" id="A0A8C6DQY7"/>
<evidence type="ECO:0000256" key="2">
    <source>
        <dbReference type="ARBA" id="ARBA00007447"/>
    </source>
</evidence>
<evidence type="ECO:0000256" key="5">
    <source>
        <dbReference type="ARBA" id="ARBA00023157"/>
    </source>
</evidence>
<evidence type="ECO:0000256" key="7">
    <source>
        <dbReference type="PIRSR" id="PIRSR601461-2"/>
    </source>
</evidence>
<dbReference type="SUPFAM" id="SSF50630">
    <property type="entry name" value="Acid proteases"/>
    <property type="match status" value="1"/>
</dbReference>
<evidence type="ECO:0000256" key="8">
    <source>
        <dbReference type="RuleBase" id="RU000454"/>
    </source>
</evidence>
<dbReference type="InterPro" id="IPR033121">
    <property type="entry name" value="PEPTIDASE_A1"/>
</dbReference>
<reference evidence="11" key="2">
    <citation type="submission" date="2025-09" db="UniProtKB">
        <authorList>
            <consortium name="Ensembl"/>
        </authorList>
    </citation>
    <scope>IDENTIFICATION</scope>
</reference>
<reference evidence="11" key="1">
    <citation type="submission" date="2025-08" db="UniProtKB">
        <authorList>
            <consortium name="Ensembl"/>
        </authorList>
    </citation>
    <scope>IDENTIFICATION</scope>
</reference>
<keyword evidence="4 9" id="KW-0732">Signal</keyword>
<dbReference type="Gene3D" id="2.40.70.10">
    <property type="entry name" value="Acid Proteases"/>
    <property type="match status" value="2"/>
</dbReference>
<dbReference type="GO" id="GO:0004190">
    <property type="term" value="F:aspartic-type endopeptidase activity"/>
    <property type="evidence" value="ECO:0007669"/>
    <property type="project" value="UniProtKB-KW"/>
</dbReference>
<keyword evidence="5 7" id="KW-1015">Disulfide bond</keyword>
<dbReference type="PANTHER" id="PTHR47966:SF49">
    <property type="entry name" value="PEPSIN A-5"/>
    <property type="match status" value="1"/>
</dbReference>
<dbReference type="Gene3D" id="6.10.140.60">
    <property type="match status" value="1"/>
</dbReference>
<evidence type="ECO:0000256" key="9">
    <source>
        <dbReference type="SAM" id="SignalP"/>
    </source>
</evidence>
<keyword evidence="8" id="KW-0378">Hydrolase</keyword>
<dbReference type="InterPro" id="IPR012848">
    <property type="entry name" value="Aspartic_peptidase_N"/>
</dbReference>
<feature type="disulfide bond" evidence="7">
    <location>
        <begin position="108"/>
        <end position="113"/>
    </location>
</feature>
<keyword evidence="8" id="KW-0064">Aspartyl protease</keyword>
<dbReference type="PROSITE" id="PS51767">
    <property type="entry name" value="PEPTIDASE_A1"/>
    <property type="match status" value="1"/>
</dbReference>
<keyword evidence="3" id="KW-0964">Secreted</keyword>
<dbReference type="GO" id="GO:0006508">
    <property type="term" value="P:proteolysis"/>
    <property type="evidence" value="ECO:0007669"/>
    <property type="project" value="UniProtKB-KW"/>
</dbReference>
<protein>
    <recommendedName>
        <fullName evidence="10">Peptidase A1 domain-containing protein</fullName>
    </recommendedName>
</protein>
<evidence type="ECO:0000256" key="4">
    <source>
        <dbReference type="ARBA" id="ARBA00022729"/>
    </source>
</evidence>
<feature type="active site" evidence="6">
    <location>
        <position position="278"/>
    </location>
</feature>
<dbReference type="GO" id="GO:0005576">
    <property type="term" value="C:extracellular region"/>
    <property type="evidence" value="ECO:0007669"/>
    <property type="project" value="UniProtKB-SubCell"/>
</dbReference>
<evidence type="ECO:0000313" key="11">
    <source>
        <dbReference type="Ensembl" id="ENSMMSP00000017754.1"/>
    </source>
</evidence>
<accession>A0A8C6DQY7</accession>
<sequence length="381" mass="42859">SYTITWTSDCCLLFVFSSSLLCERIPLMKMSAMQKTLKGKNLMNSFLEEHTYSLSQNSADDQKFSTHPLRKLKDVFYFGNISIGTPPKQFRVLFDTGSSDLWVSSVYCHDPGCGEHRLFNPHESTTFEITDRHMYFCNELGKITGFFGRDIVQIGDLVVMNQTFGLSQRQISRILALVPFEGVLGLGYPSLATPKIIPVFDNLMLQKVISEPVFAFYLNTKKEDGSVVMLGGVDHSYYKGELNWVPVSESRYWQITVDRISMNGKVVGCSSRCQAILDTGTAFVFTPGLLTQQGFAGLTSPFLSQYLISCRVNTTIPPVVFTINGTDYPMRPEDYIVTVRGQPRGRFSNPGLTWILGDAFLRQYFSVFDRGNRRFGLAPAV</sequence>
<keyword evidence="12" id="KW-1185">Reference proteome</keyword>
<dbReference type="Ensembl" id="ENSMMST00000019622.1">
    <property type="protein sequence ID" value="ENSMMSP00000017754.1"/>
    <property type="gene ID" value="ENSMMSG00000013436.1"/>
</dbReference>
<evidence type="ECO:0000256" key="3">
    <source>
        <dbReference type="ARBA" id="ARBA00022525"/>
    </source>
</evidence>
<feature type="signal peptide" evidence="9">
    <location>
        <begin position="1"/>
        <end position="22"/>
    </location>
</feature>
<organism evidence="11 12">
    <name type="scientific">Moschus moschiferus</name>
    <name type="common">Siberian musk deer</name>
    <name type="synonym">Moschus sibiricus</name>
    <dbReference type="NCBI Taxonomy" id="68415"/>
    <lineage>
        <taxon>Eukaryota</taxon>
        <taxon>Metazoa</taxon>
        <taxon>Chordata</taxon>
        <taxon>Craniata</taxon>
        <taxon>Vertebrata</taxon>
        <taxon>Euteleostomi</taxon>
        <taxon>Mammalia</taxon>
        <taxon>Eutheria</taxon>
        <taxon>Laurasiatheria</taxon>
        <taxon>Artiodactyla</taxon>
        <taxon>Ruminantia</taxon>
        <taxon>Pecora</taxon>
        <taxon>Moschidae</taxon>
        <taxon>Moschus</taxon>
    </lineage>
</organism>
<feature type="disulfide bond" evidence="7">
    <location>
        <begin position="269"/>
        <end position="273"/>
    </location>
</feature>
<dbReference type="InterPro" id="IPR021109">
    <property type="entry name" value="Peptidase_aspartic_dom_sf"/>
</dbReference>
<proteinExistence type="inferred from homology"/>
<dbReference type="FunFam" id="2.40.70.10:FF:000004">
    <property type="entry name" value="Pepsin A"/>
    <property type="match status" value="1"/>
</dbReference>
<keyword evidence="8" id="KW-0645">Protease</keyword>
<dbReference type="InterPro" id="IPR001461">
    <property type="entry name" value="Aspartic_peptidase_A1"/>
</dbReference>
<dbReference type="PROSITE" id="PS00141">
    <property type="entry name" value="ASP_PROTEASE"/>
    <property type="match status" value="1"/>
</dbReference>